<evidence type="ECO:0000313" key="2">
    <source>
        <dbReference type="EMBL" id="ATB39819.1"/>
    </source>
</evidence>
<dbReference type="EMBL" id="CP022098">
    <property type="protein sequence ID" value="ATB39819.1"/>
    <property type="molecule type" value="Genomic_DNA"/>
</dbReference>
<name>A0A250J7C7_9BACT</name>
<dbReference type="PANTHER" id="PTHR37539">
    <property type="entry name" value="SECRETED PROTEIN-RELATED"/>
    <property type="match status" value="1"/>
</dbReference>
<accession>A0A250J7C7</accession>
<dbReference type="Proteomes" id="UP000217257">
    <property type="component" value="Chromosome"/>
</dbReference>
<organism evidence="2 3">
    <name type="scientific">Cystobacter fuscus</name>
    <dbReference type="NCBI Taxonomy" id="43"/>
    <lineage>
        <taxon>Bacteria</taxon>
        <taxon>Pseudomonadati</taxon>
        <taxon>Myxococcota</taxon>
        <taxon>Myxococcia</taxon>
        <taxon>Myxococcales</taxon>
        <taxon>Cystobacterineae</taxon>
        <taxon>Archangiaceae</taxon>
        <taxon>Cystobacter</taxon>
    </lineage>
</organism>
<dbReference type="InterPro" id="IPR037473">
    <property type="entry name" value="Lcp-like"/>
</dbReference>
<protein>
    <recommendedName>
        <fullName evidence="1">ER-bound oxygenase mpaB/mpaB'/Rubber oxygenase catalytic domain-containing protein</fullName>
    </recommendedName>
</protein>
<reference evidence="2 3" key="1">
    <citation type="submission" date="2017-06" db="EMBL/GenBank/DDBJ databases">
        <title>Sequencing and comparative analysis of myxobacterial genomes.</title>
        <authorList>
            <person name="Rupp O."/>
            <person name="Goesmann A."/>
            <person name="Sogaard-Andersen L."/>
        </authorList>
    </citation>
    <scope>NUCLEOTIDE SEQUENCE [LARGE SCALE GENOMIC DNA]</scope>
    <source>
        <strain evidence="2 3">DSM 52655</strain>
    </source>
</reference>
<evidence type="ECO:0000313" key="3">
    <source>
        <dbReference type="Proteomes" id="UP000217257"/>
    </source>
</evidence>
<dbReference type="Pfam" id="PF09995">
    <property type="entry name" value="MPAB_Lcp_cat"/>
    <property type="match status" value="1"/>
</dbReference>
<gene>
    <name evidence="2" type="ORF">CYFUS_005267</name>
</gene>
<dbReference type="RefSeq" id="WP_095987796.1">
    <property type="nucleotide sequence ID" value="NZ_CP022098.1"/>
</dbReference>
<proteinExistence type="predicted"/>
<dbReference type="GO" id="GO:0016491">
    <property type="term" value="F:oxidoreductase activity"/>
    <property type="evidence" value="ECO:0007669"/>
    <property type="project" value="InterPro"/>
</dbReference>
<evidence type="ECO:0000259" key="1">
    <source>
        <dbReference type="Pfam" id="PF09995"/>
    </source>
</evidence>
<dbReference type="PANTHER" id="PTHR37539:SF1">
    <property type="entry name" value="ER-BOUND OXYGENASE MPAB_MPAB'_RUBBER OXYGENASE CATALYTIC DOMAIN-CONTAINING PROTEIN"/>
    <property type="match status" value="1"/>
</dbReference>
<dbReference type="AlphaFoldDB" id="A0A250J7C7"/>
<dbReference type="KEGG" id="cfus:CYFUS_005267"/>
<sequence>MIATEQDSGLPGRWVHHEAARARHGQKADFTARMLSVGDPLADAVIRELDALGKDGRQQLNAGLAHGLDSLKDPPPAIAALLRQLETVPEWVDREALHQGDVVSQSIPPLWSDLAFSAGSLVHTYRAPAIARLLTRTGQLATQASRRLLETGIWRVHSMLPGGLVRGAPGYIHTAQVRLLHARVRATALQHGWEHQQWGVPINQTDVARTWLDFTVVPFRALETLGFFLTEPRQEALYRHWWYVGYLLGLDEGFFLPVRNHAQAGELLDLVDSTLTPPDEHTRALTAALLDATAQVLCSVKGSPFTVPMARQMLDTLTRTFQGDTAADALGIPPASGMALLPLIALGNAELQRWQLHSPEAAARAREEHLALYHARMTLAPDGTEYQKHVKAVD</sequence>
<feature type="domain" description="ER-bound oxygenase mpaB/mpaB'/Rubber oxygenase catalytic" evidence="1">
    <location>
        <begin position="134"/>
        <end position="335"/>
    </location>
</feature>
<dbReference type="InterPro" id="IPR018713">
    <property type="entry name" value="MPAB/Lcp_cat_dom"/>
</dbReference>